<dbReference type="OrthoDB" id="9804602at2"/>
<name>A0A136A6J6_9ALTE</name>
<proteinExistence type="predicted"/>
<dbReference type="NCBIfam" id="NF009932">
    <property type="entry name" value="PRK13395.1"/>
    <property type="match status" value="1"/>
</dbReference>
<dbReference type="SUPFAM" id="SSF51182">
    <property type="entry name" value="RmlC-like cupins"/>
    <property type="match status" value="1"/>
</dbReference>
<dbReference type="GO" id="GO:0004848">
    <property type="term" value="F:ureidoglycolate hydrolase activity"/>
    <property type="evidence" value="ECO:0007669"/>
    <property type="project" value="InterPro"/>
</dbReference>
<evidence type="ECO:0000256" key="2">
    <source>
        <dbReference type="ARBA" id="ARBA00022631"/>
    </source>
</evidence>
<dbReference type="RefSeq" id="WP_068371918.1">
    <property type="nucleotide sequence ID" value="NZ_LSNE01000002.1"/>
</dbReference>
<dbReference type="STRING" id="1799789.AX660_05340"/>
<evidence type="ECO:0000313" key="5">
    <source>
        <dbReference type="EMBL" id="KXI30834.1"/>
    </source>
</evidence>
<dbReference type="EMBL" id="LSNE01000002">
    <property type="protein sequence ID" value="KXI30834.1"/>
    <property type="molecule type" value="Genomic_DNA"/>
</dbReference>
<dbReference type="GO" id="GO:0050385">
    <property type="term" value="F:ureidoglycolate lyase activity"/>
    <property type="evidence" value="ECO:0007669"/>
    <property type="project" value="UniProtKB-EC"/>
</dbReference>
<comment type="subunit">
    <text evidence="1">Homodimer.</text>
</comment>
<protein>
    <submittedName>
        <fullName evidence="5">Ureidoglycolate hydrolase</fullName>
    </submittedName>
</protein>
<dbReference type="InterPro" id="IPR011051">
    <property type="entry name" value="RmlC_Cupin_sf"/>
</dbReference>
<evidence type="ECO:0000256" key="3">
    <source>
        <dbReference type="ARBA" id="ARBA00023239"/>
    </source>
</evidence>
<comment type="catalytic activity">
    <reaction evidence="4">
        <text>(S)-ureidoglycolate = urea + glyoxylate</text>
        <dbReference type="Rhea" id="RHEA:11304"/>
        <dbReference type="ChEBI" id="CHEBI:16199"/>
        <dbReference type="ChEBI" id="CHEBI:36655"/>
        <dbReference type="ChEBI" id="CHEBI:57296"/>
        <dbReference type="EC" id="4.3.2.3"/>
    </reaction>
</comment>
<dbReference type="InterPro" id="IPR047233">
    <property type="entry name" value="UAH_cupin"/>
</dbReference>
<dbReference type="Gene3D" id="2.60.120.480">
    <property type="entry name" value="Ureidoglycolate hydrolase"/>
    <property type="match status" value="1"/>
</dbReference>
<dbReference type="GO" id="GO:0006144">
    <property type="term" value="P:purine nucleobase metabolic process"/>
    <property type="evidence" value="ECO:0007669"/>
    <property type="project" value="UniProtKB-KW"/>
</dbReference>
<comment type="caution">
    <text evidence="5">The sequence shown here is derived from an EMBL/GenBank/DDBJ whole genome shotgun (WGS) entry which is preliminary data.</text>
</comment>
<reference evidence="6" key="1">
    <citation type="submission" date="2016-02" db="EMBL/GenBank/DDBJ databases">
        <authorList>
            <person name="Schultz-Johansen M."/>
            <person name="Glaring M.A."/>
            <person name="Bech P.K."/>
            <person name="Stougaard P."/>
        </authorList>
    </citation>
    <scope>NUCLEOTIDE SEQUENCE [LARGE SCALE GENOMIC DNA]</scope>
    <source>
        <strain evidence="6">S66</strain>
    </source>
</reference>
<dbReference type="InterPro" id="IPR024060">
    <property type="entry name" value="Ureidoglycolate_lyase_dom_sf"/>
</dbReference>
<dbReference type="Pfam" id="PF04115">
    <property type="entry name" value="Ureidogly_lyase"/>
    <property type="match status" value="1"/>
</dbReference>
<gene>
    <name evidence="5" type="ORF">AX660_05340</name>
</gene>
<accession>A0A136A6J6</accession>
<dbReference type="NCBIfam" id="NF002954">
    <property type="entry name" value="PRK03606.2-5"/>
    <property type="match status" value="1"/>
</dbReference>
<dbReference type="GO" id="GO:0000256">
    <property type="term" value="P:allantoin catabolic process"/>
    <property type="evidence" value="ECO:0007669"/>
    <property type="project" value="InterPro"/>
</dbReference>
<dbReference type="CDD" id="cd20298">
    <property type="entry name" value="cupin_UAH"/>
    <property type="match status" value="1"/>
</dbReference>
<dbReference type="AlphaFoldDB" id="A0A136A6J6"/>
<dbReference type="InterPro" id="IPR007247">
    <property type="entry name" value="Ureidogly_lyase"/>
</dbReference>
<organism evidence="5 6">
    <name type="scientific">Paraglaciecola hydrolytica</name>
    <dbReference type="NCBI Taxonomy" id="1799789"/>
    <lineage>
        <taxon>Bacteria</taxon>
        <taxon>Pseudomonadati</taxon>
        <taxon>Pseudomonadota</taxon>
        <taxon>Gammaproteobacteria</taxon>
        <taxon>Alteromonadales</taxon>
        <taxon>Alteromonadaceae</taxon>
        <taxon>Paraglaciecola</taxon>
    </lineage>
</organism>
<keyword evidence="6" id="KW-1185">Reference proteome</keyword>
<dbReference type="PIRSF" id="PIRSF017306">
    <property type="entry name" value="Ureidogly_hydro"/>
    <property type="match status" value="1"/>
</dbReference>
<evidence type="ECO:0000313" key="6">
    <source>
        <dbReference type="Proteomes" id="UP000070299"/>
    </source>
</evidence>
<dbReference type="PANTHER" id="PTHR21221">
    <property type="entry name" value="UREIDOGLYCOLATE HYDROLASE"/>
    <property type="match status" value="1"/>
</dbReference>
<keyword evidence="5" id="KW-0378">Hydrolase</keyword>
<dbReference type="PANTHER" id="PTHR21221:SF1">
    <property type="entry name" value="UREIDOGLYCOLATE LYASE"/>
    <property type="match status" value="1"/>
</dbReference>
<dbReference type="Proteomes" id="UP000070299">
    <property type="component" value="Unassembled WGS sequence"/>
</dbReference>
<keyword evidence="2" id="KW-0659">Purine metabolism</keyword>
<keyword evidence="3" id="KW-0456">Lyase</keyword>
<evidence type="ECO:0000256" key="4">
    <source>
        <dbReference type="ARBA" id="ARBA00047684"/>
    </source>
</evidence>
<sequence length="167" mass="18665">MNNKKQISPTILTQENFAQFGDVIEVNEQAKNFTINDGFTQRYHDLAQVDVNEQNGRTLINIFRSTPLPQPVSIKMMERHPLSSQAFIPLGQQPYLVVVAPKGELQIANIEVFLASAKQGVNYHKGTWHHYCLALHQVSDFLVVDRGGAGDNCDVIHLDGTLVIAKQ</sequence>
<evidence type="ECO:0000256" key="1">
    <source>
        <dbReference type="ARBA" id="ARBA00011738"/>
    </source>
</evidence>